<evidence type="ECO:0000256" key="1">
    <source>
        <dbReference type="SAM" id="MobiDB-lite"/>
    </source>
</evidence>
<dbReference type="EMBL" id="LAZR01017850">
    <property type="protein sequence ID" value="KKL98699.1"/>
    <property type="molecule type" value="Genomic_DNA"/>
</dbReference>
<feature type="non-terminal residue" evidence="2">
    <location>
        <position position="1"/>
    </location>
</feature>
<accession>A0A0F9GIP0</accession>
<feature type="compositionally biased region" description="Basic residues" evidence="1">
    <location>
        <begin position="14"/>
        <end position="36"/>
    </location>
</feature>
<protein>
    <submittedName>
        <fullName evidence="2">Uncharacterized protein</fullName>
    </submittedName>
</protein>
<reference evidence="2" key="1">
    <citation type="journal article" date="2015" name="Nature">
        <title>Complex archaea that bridge the gap between prokaryotes and eukaryotes.</title>
        <authorList>
            <person name="Spang A."/>
            <person name="Saw J.H."/>
            <person name="Jorgensen S.L."/>
            <person name="Zaremba-Niedzwiedzka K."/>
            <person name="Martijn J."/>
            <person name="Lind A.E."/>
            <person name="van Eijk R."/>
            <person name="Schleper C."/>
            <person name="Guy L."/>
            <person name="Ettema T.J."/>
        </authorList>
    </citation>
    <scope>NUCLEOTIDE SEQUENCE</scope>
</reference>
<feature type="compositionally biased region" description="Basic and acidic residues" evidence="1">
    <location>
        <begin position="1"/>
        <end position="13"/>
    </location>
</feature>
<comment type="caution">
    <text evidence="2">The sequence shown here is derived from an EMBL/GenBank/DDBJ whole genome shotgun (WGS) entry which is preliminary data.</text>
</comment>
<feature type="region of interest" description="Disordered" evidence="1">
    <location>
        <begin position="1"/>
        <end position="50"/>
    </location>
</feature>
<sequence length="50" mass="5661">QFYGKEPEDDKPVVAKKKSKRTTKRRSPSANKKHKGESKDSEESVQAGEE</sequence>
<name>A0A0F9GIP0_9ZZZZ</name>
<gene>
    <name evidence="2" type="ORF">LCGC14_1821780</name>
</gene>
<evidence type="ECO:0000313" key="2">
    <source>
        <dbReference type="EMBL" id="KKL98699.1"/>
    </source>
</evidence>
<dbReference type="AlphaFoldDB" id="A0A0F9GIP0"/>
<proteinExistence type="predicted"/>
<organism evidence="2">
    <name type="scientific">marine sediment metagenome</name>
    <dbReference type="NCBI Taxonomy" id="412755"/>
    <lineage>
        <taxon>unclassified sequences</taxon>
        <taxon>metagenomes</taxon>
        <taxon>ecological metagenomes</taxon>
    </lineage>
</organism>